<keyword evidence="3" id="KW-1185">Reference proteome</keyword>
<dbReference type="InterPro" id="IPR036291">
    <property type="entry name" value="NAD(P)-bd_dom_sf"/>
</dbReference>
<evidence type="ECO:0000256" key="1">
    <source>
        <dbReference type="ARBA" id="ARBA00023002"/>
    </source>
</evidence>
<evidence type="ECO:0000313" key="3">
    <source>
        <dbReference type="Proteomes" id="UP001360560"/>
    </source>
</evidence>
<organism evidence="2 3">
    <name type="scientific">Saccharomycopsis crataegensis</name>
    <dbReference type="NCBI Taxonomy" id="43959"/>
    <lineage>
        <taxon>Eukaryota</taxon>
        <taxon>Fungi</taxon>
        <taxon>Dikarya</taxon>
        <taxon>Ascomycota</taxon>
        <taxon>Saccharomycotina</taxon>
        <taxon>Saccharomycetes</taxon>
        <taxon>Saccharomycopsidaceae</taxon>
        <taxon>Saccharomycopsis</taxon>
    </lineage>
</organism>
<dbReference type="InterPro" id="IPR002347">
    <property type="entry name" value="SDR_fam"/>
</dbReference>
<reference evidence="2 3" key="1">
    <citation type="journal article" date="2023" name="Elife">
        <title>Identification of key yeast species and microbe-microbe interactions impacting larval growth of Drosophila in the wild.</title>
        <authorList>
            <person name="Mure A."/>
            <person name="Sugiura Y."/>
            <person name="Maeda R."/>
            <person name="Honda K."/>
            <person name="Sakurai N."/>
            <person name="Takahashi Y."/>
            <person name="Watada M."/>
            <person name="Katoh T."/>
            <person name="Gotoh A."/>
            <person name="Gotoh Y."/>
            <person name="Taniguchi I."/>
            <person name="Nakamura K."/>
            <person name="Hayashi T."/>
            <person name="Katayama T."/>
            <person name="Uemura T."/>
            <person name="Hattori Y."/>
        </authorList>
    </citation>
    <scope>NUCLEOTIDE SEQUENCE [LARGE SCALE GENOMIC DNA]</scope>
    <source>
        <strain evidence="2 3">SC-9</strain>
    </source>
</reference>
<dbReference type="GeneID" id="90074784"/>
<dbReference type="PANTHER" id="PTHR47534">
    <property type="entry name" value="YALI0E05731P"/>
    <property type="match status" value="1"/>
</dbReference>
<sequence length="292" mass="32330">MRIDKTFSWIPKKLANLGDLNITVVGGTGGLGRAISRSFADAGANVTVVGQTFRDEKQKNIKFVRADLSSINESRKVARELDVSSTHILVFTTGIFAASKRQETSEGLERDMAVSFLNRMVMVPELVPRMHSKENFYGFIPRVFIMAYPGSNQLGNIDDLNSEKSYGSMKTHMNTVAGNEALVYDSVSKYKNVHFYGLNPGLVKTNIRNNLFGEGSWTSKIMEGLIGWFTHTPEQYASGISPLLIAKELEGLNGGIFNKNGESLYPSKGFTPEYASKYIKASEDLLISKNLF</sequence>
<dbReference type="Pfam" id="PF00106">
    <property type="entry name" value="adh_short"/>
    <property type="match status" value="1"/>
</dbReference>
<dbReference type="GO" id="GO:0016491">
    <property type="term" value="F:oxidoreductase activity"/>
    <property type="evidence" value="ECO:0007669"/>
    <property type="project" value="UniProtKB-KW"/>
</dbReference>
<keyword evidence="1" id="KW-0560">Oxidoreductase</keyword>
<evidence type="ECO:0000313" key="2">
    <source>
        <dbReference type="EMBL" id="GMM36809.1"/>
    </source>
</evidence>
<dbReference type="AlphaFoldDB" id="A0AAV5QQW3"/>
<dbReference type="RefSeq" id="XP_064853805.1">
    <property type="nucleotide sequence ID" value="XM_064997733.1"/>
</dbReference>
<dbReference type="InterPro" id="IPR052228">
    <property type="entry name" value="Sec_Metab_Biosynth_Oxidored"/>
</dbReference>
<comment type="caution">
    <text evidence="2">The sequence shown here is derived from an EMBL/GenBank/DDBJ whole genome shotgun (WGS) entry which is preliminary data.</text>
</comment>
<dbReference type="EMBL" id="BTFZ01000011">
    <property type="protein sequence ID" value="GMM36809.1"/>
    <property type="molecule type" value="Genomic_DNA"/>
</dbReference>
<dbReference type="Gene3D" id="3.40.50.720">
    <property type="entry name" value="NAD(P)-binding Rossmann-like Domain"/>
    <property type="match status" value="1"/>
</dbReference>
<protein>
    <submittedName>
        <fullName evidence="2">Short-chain dehydrogenase/reductase</fullName>
    </submittedName>
</protein>
<dbReference type="PANTHER" id="PTHR47534:SF3">
    <property type="entry name" value="ALCOHOL DEHYDROGENASE-LIKE C-TERMINAL DOMAIN-CONTAINING PROTEIN"/>
    <property type="match status" value="1"/>
</dbReference>
<proteinExistence type="predicted"/>
<dbReference type="Proteomes" id="UP001360560">
    <property type="component" value="Unassembled WGS sequence"/>
</dbReference>
<accession>A0AAV5QQW3</accession>
<gene>
    <name evidence="2" type="ORF">DASC09_041340</name>
</gene>
<name>A0AAV5QQW3_9ASCO</name>
<dbReference type="SUPFAM" id="SSF51735">
    <property type="entry name" value="NAD(P)-binding Rossmann-fold domains"/>
    <property type="match status" value="1"/>
</dbReference>